<keyword evidence="2 6" id="KW-0889">Transcription antitermination</keyword>
<evidence type="ECO:0000256" key="5">
    <source>
        <dbReference type="ARBA" id="ARBA00023163"/>
    </source>
</evidence>
<accession>A0A1M5T439</accession>
<dbReference type="GO" id="GO:0003723">
    <property type="term" value="F:RNA binding"/>
    <property type="evidence" value="ECO:0007669"/>
    <property type="project" value="UniProtKB-UniRule"/>
</dbReference>
<dbReference type="InterPro" id="IPR011605">
    <property type="entry name" value="NusB_fam"/>
</dbReference>
<proteinExistence type="inferred from homology"/>
<dbReference type="STRING" id="1121306.SAMN02745196_00428"/>
<feature type="domain" description="NusB/RsmB/TIM44" evidence="7">
    <location>
        <begin position="4"/>
        <end position="130"/>
    </location>
</feature>
<protein>
    <recommendedName>
        <fullName evidence="6">Transcription antitermination protein NusB</fullName>
    </recommendedName>
    <alternativeName>
        <fullName evidence="6">Antitermination factor NusB</fullName>
    </alternativeName>
</protein>
<evidence type="ECO:0000313" key="9">
    <source>
        <dbReference type="Proteomes" id="UP000184526"/>
    </source>
</evidence>
<dbReference type="InterPro" id="IPR035926">
    <property type="entry name" value="NusB-like_sf"/>
</dbReference>
<dbReference type="RefSeq" id="WP_072829585.1">
    <property type="nucleotide sequence ID" value="NZ_FQXP01000003.1"/>
</dbReference>
<dbReference type="SUPFAM" id="SSF48013">
    <property type="entry name" value="NusB-like"/>
    <property type="match status" value="1"/>
</dbReference>
<keyword evidence="4 6" id="KW-0805">Transcription regulation</keyword>
<comment type="function">
    <text evidence="6">Involved in transcription antitermination. Required for transcription of ribosomal RNA (rRNA) genes. Binds specifically to the boxA antiterminator sequence of the ribosomal RNA (rrn) operons.</text>
</comment>
<evidence type="ECO:0000256" key="2">
    <source>
        <dbReference type="ARBA" id="ARBA00022814"/>
    </source>
</evidence>
<dbReference type="Proteomes" id="UP000184526">
    <property type="component" value="Unassembled WGS sequence"/>
</dbReference>
<dbReference type="EMBL" id="FQXP01000003">
    <property type="protein sequence ID" value="SHH45527.1"/>
    <property type="molecule type" value="Genomic_DNA"/>
</dbReference>
<keyword evidence="9" id="KW-1185">Reference proteome</keyword>
<evidence type="ECO:0000259" key="7">
    <source>
        <dbReference type="Pfam" id="PF01029"/>
    </source>
</evidence>
<organism evidence="8 9">
    <name type="scientific">Clostridium collagenovorans DSM 3089</name>
    <dbReference type="NCBI Taxonomy" id="1121306"/>
    <lineage>
        <taxon>Bacteria</taxon>
        <taxon>Bacillati</taxon>
        <taxon>Bacillota</taxon>
        <taxon>Clostridia</taxon>
        <taxon>Eubacteriales</taxon>
        <taxon>Clostridiaceae</taxon>
        <taxon>Clostridium</taxon>
    </lineage>
</organism>
<dbReference type="GO" id="GO:0005829">
    <property type="term" value="C:cytosol"/>
    <property type="evidence" value="ECO:0007669"/>
    <property type="project" value="TreeGrafter"/>
</dbReference>
<dbReference type="NCBIfam" id="TIGR01951">
    <property type="entry name" value="nusB"/>
    <property type="match status" value="1"/>
</dbReference>
<dbReference type="GO" id="GO:0006353">
    <property type="term" value="P:DNA-templated transcription termination"/>
    <property type="evidence" value="ECO:0007669"/>
    <property type="project" value="UniProtKB-UniRule"/>
</dbReference>
<comment type="similarity">
    <text evidence="1 6">Belongs to the NusB family.</text>
</comment>
<evidence type="ECO:0000256" key="6">
    <source>
        <dbReference type="HAMAP-Rule" id="MF_00073"/>
    </source>
</evidence>
<evidence type="ECO:0000256" key="3">
    <source>
        <dbReference type="ARBA" id="ARBA00022884"/>
    </source>
</evidence>
<sequence>MNRRKSREIAMKLLYEVMINKSDFETLFEDYNNHFREEVRDIEKGYIENLFNGVSEKVEFLDSKIEENLSNWKIDRISRVNLTILRLAIYEINFEESVPTKVAINEAIELAKEFSDDKAPKFINGVLANFI</sequence>
<dbReference type="AlphaFoldDB" id="A0A1M5T439"/>
<dbReference type="InterPro" id="IPR006027">
    <property type="entry name" value="NusB_RsmB_TIM44"/>
</dbReference>
<dbReference type="HAMAP" id="MF_00073">
    <property type="entry name" value="NusB"/>
    <property type="match status" value="1"/>
</dbReference>
<keyword evidence="3 6" id="KW-0694">RNA-binding</keyword>
<dbReference type="GO" id="GO:0031564">
    <property type="term" value="P:transcription antitermination"/>
    <property type="evidence" value="ECO:0007669"/>
    <property type="project" value="UniProtKB-KW"/>
</dbReference>
<dbReference type="OrthoDB" id="9811381at2"/>
<evidence type="ECO:0000256" key="1">
    <source>
        <dbReference type="ARBA" id="ARBA00005952"/>
    </source>
</evidence>
<keyword evidence="5 6" id="KW-0804">Transcription</keyword>
<evidence type="ECO:0000256" key="4">
    <source>
        <dbReference type="ARBA" id="ARBA00023015"/>
    </source>
</evidence>
<dbReference type="Gene3D" id="1.10.940.10">
    <property type="entry name" value="NusB-like"/>
    <property type="match status" value="1"/>
</dbReference>
<name>A0A1M5T439_9CLOT</name>
<dbReference type="Pfam" id="PF01029">
    <property type="entry name" value="NusB"/>
    <property type="match status" value="1"/>
</dbReference>
<reference evidence="8 9" key="1">
    <citation type="submission" date="2016-11" db="EMBL/GenBank/DDBJ databases">
        <authorList>
            <person name="Jaros S."/>
            <person name="Januszkiewicz K."/>
            <person name="Wedrychowicz H."/>
        </authorList>
    </citation>
    <scope>NUCLEOTIDE SEQUENCE [LARGE SCALE GENOMIC DNA]</scope>
    <source>
        <strain evidence="8 9">DSM 3089</strain>
    </source>
</reference>
<gene>
    <name evidence="6" type="primary">nusB</name>
    <name evidence="8" type="ORF">SAMN02745196_00428</name>
</gene>
<evidence type="ECO:0000313" key="8">
    <source>
        <dbReference type="EMBL" id="SHH45527.1"/>
    </source>
</evidence>
<dbReference type="PANTHER" id="PTHR11078:SF3">
    <property type="entry name" value="ANTITERMINATION NUSB DOMAIN-CONTAINING PROTEIN"/>
    <property type="match status" value="1"/>
</dbReference>
<dbReference type="PANTHER" id="PTHR11078">
    <property type="entry name" value="N UTILIZATION SUBSTANCE PROTEIN B-RELATED"/>
    <property type="match status" value="1"/>
</dbReference>